<dbReference type="Proteomes" id="UP000198844">
    <property type="component" value="Unassembled WGS sequence"/>
</dbReference>
<gene>
    <name evidence="1" type="ORF">SAMN05192563_1004267</name>
</gene>
<evidence type="ECO:0000313" key="1">
    <source>
        <dbReference type="EMBL" id="SFT83357.1"/>
    </source>
</evidence>
<reference evidence="1 2" key="1">
    <citation type="submission" date="2016-10" db="EMBL/GenBank/DDBJ databases">
        <authorList>
            <person name="de Groot N.N."/>
        </authorList>
    </citation>
    <scope>NUCLEOTIDE SEQUENCE [LARGE SCALE GENOMIC DNA]</scope>
    <source>
        <strain evidence="1 2">LMG 27731</strain>
    </source>
</reference>
<accession>A0A1I7B878</accession>
<organism evidence="1 2">
    <name type="scientific">Paraburkholderia aspalathi</name>
    <dbReference type="NCBI Taxonomy" id="1324617"/>
    <lineage>
        <taxon>Bacteria</taxon>
        <taxon>Pseudomonadati</taxon>
        <taxon>Pseudomonadota</taxon>
        <taxon>Betaproteobacteria</taxon>
        <taxon>Burkholderiales</taxon>
        <taxon>Burkholderiaceae</taxon>
        <taxon>Paraburkholderia</taxon>
    </lineage>
</organism>
<evidence type="ECO:0000313" key="2">
    <source>
        <dbReference type="Proteomes" id="UP000198844"/>
    </source>
</evidence>
<dbReference type="AlphaFoldDB" id="A0A1I7B878"/>
<protein>
    <submittedName>
        <fullName evidence="1">Uncharacterized protein</fullName>
    </submittedName>
</protein>
<dbReference type="EMBL" id="FPBH01000004">
    <property type="protein sequence ID" value="SFT83357.1"/>
    <property type="molecule type" value="Genomic_DNA"/>
</dbReference>
<name>A0A1I7B878_9BURK</name>
<sequence>MPPVVATKTDSSSQMMEQFGSPDIAAVVSERGTPSRRAKVFPGGDSGARTNTFFWRQALRQC</sequence>
<proteinExistence type="predicted"/>